<keyword evidence="2" id="KW-1185">Reference proteome</keyword>
<evidence type="ECO:0000313" key="1">
    <source>
        <dbReference type="EMBL" id="CRL27365.1"/>
    </source>
</evidence>
<dbReference type="AlphaFoldDB" id="A0A0G4PLT3"/>
<evidence type="ECO:0000313" key="2">
    <source>
        <dbReference type="Proteomes" id="UP000053732"/>
    </source>
</evidence>
<reference evidence="1 2" key="1">
    <citation type="journal article" date="2014" name="Nat. Commun.">
        <title>Multiple recent horizontal transfers of a large genomic region in cheese making fungi.</title>
        <authorList>
            <person name="Cheeseman K."/>
            <person name="Ropars J."/>
            <person name="Renault P."/>
            <person name="Dupont J."/>
            <person name="Gouzy J."/>
            <person name="Branca A."/>
            <person name="Abraham A.L."/>
            <person name="Ceppi M."/>
            <person name="Conseiller E."/>
            <person name="Debuchy R."/>
            <person name="Malagnac F."/>
            <person name="Goarin A."/>
            <person name="Silar P."/>
            <person name="Lacoste S."/>
            <person name="Sallet E."/>
            <person name="Bensimon A."/>
            <person name="Giraud T."/>
            <person name="Brygoo Y."/>
        </authorList>
    </citation>
    <scope>NUCLEOTIDE SEQUENCE [LARGE SCALE GENOMIC DNA]</scope>
    <source>
        <strain evidence="2">FM 013</strain>
    </source>
</reference>
<gene>
    <name evidence="1" type="ORF">PCAMFM013_S022g000045</name>
</gene>
<accession>A0A0G4PLT3</accession>
<name>A0A0G4PLT3_PENC3</name>
<sequence length="267" mass="30295">MGTLLRDPFINPFEEERQKYSGDHHEPKTHQLNRFSIYCELLRQDPELLNDKKSSTRSRKKIARENLLKISRLSSSIFALCCFLVATTELGSKSYLEIIPKLRDWWGSVKHPKALADKARVLCEIEGVEYVETVDTSEDHEVQAKEPPTNSSEGSIFLYRDEIPMLQVSLLPSEPPYQAIDLSTSHLVNFLLTYESLSNRQAVVSLLQQYEPSCPILKLKMPFSNAFPSVEMKVTSDFGSSVCLLFAWELANDLVISLGYSTTNIAN</sequence>
<dbReference type="EMBL" id="HG793155">
    <property type="protein sequence ID" value="CRL27365.1"/>
    <property type="molecule type" value="Genomic_DNA"/>
</dbReference>
<protein>
    <submittedName>
        <fullName evidence="1">Str. FM013</fullName>
    </submittedName>
</protein>
<organism evidence="1 2">
    <name type="scientific">Penicillium camemberti (strain FM 013)</name>
    <dbReference type="NCBI Taxonomy" id="1429867"/>
    <lineage>
        <taxon>Eukaryota</taxon>
        <taxon>Fungi</taxon>
        <taxon>Dikarya</taxon>
        <taxon>Ascomycota</taxon>
        <taxon>Pezizomycotina</taxon>
        <taxon>Eurotiomycetes</taxon>
        <taxon>Eurotiomycetidae</taxon>
        <taxon>Eurotiales</taxon>
        <taxon>Aspergillaceae</taxon>
        <taxon>Penicillium</taxon>
    </lineage>
</organism>
<dbReference type="Proteomes" id="UP000053732">
    <property type="component" value="Unassembled WGS sequence"/>
</dbReference>
<proteinExistence type="predicted"/>